<keyword evidence="7 8" id="KW-0472">Membrane</keyword>
<feature type="transmembrane region" description="Helical" evidence="8">
    <location>
        <begin position="138"/>
        <end position="158"/>
    </location>
</feature>
<keyword evidence="5 8" id="KW-0812">Transmembrane</keyword>
<keyword evidence="6 8" id="KW-1133">Transmembrane helix</keyword>
<evidence type="ECO:0000256" key="7">
    <source>
        <dbReference type="ARBA" id="ARBA00023136"/>
    </source>
</evidence>
<keyword evidence="3" id="KW-0328">Glycosyltransferase</keyword>
<gene>
    <name evidence="9" type="ORF">FHS55_001853</name>
</gene>
<reference evidence="9 10" key="1">
    <citation type="submission" date="2020-08" db="EMBL/GenBank/DDBJ databases">
        <title>Genomic Encyclopedia of Type Strains, Phase IV (KMG-IV): sequencing the most valuable type-strain genomes for metagenomic binning, comparative biology and taxonomic classification.</title>
        <authorList>
            <person name="Goeker M."/>
        </authorList>
    </citation>
    <scope>NUCLEOTIDE SEQUENCE [LARGE SCALE GENOMIC DNA]</scope>
    <source>
        <strain evidence="9 10">DSM 5895</strain>
    </source>
</reference>
<accession>A0A839Z3H0</accession>
<comment type="caution">
    <text evidence="9">The sequence shown here is derived from an EMBL/GenBank/DDBJ whole genome shotgun (WGS) entry which is preliminary data.</text>
</comment>
<feature type="transmembrane region" description="Helical" evidence="8">
    <location>
        <begin position="382"/>
        <end position="404"/>
    </location>
</feature>
<evidence type="ECO:0000256" key="5">
    <source>
        <dbReference type="ARBA" id="ARBA00022692"/>
    </source>
</evidence>
<dbReference type="GO" id="GO:0016763">
    <property type="term" value="F:pentosyltransferase activity"/>
    <property type="evidence" value="ECO:0007669"/>
    <property type="project" value="TreeGrafter"/>
</dbReference>
<evidence type="ECO:0000256" key="1">
    <source>
        <dbReference type="ARBA" id="ARBA00004651"/>
    </source>
</evidence>
<dbReference type="EMBL" id="JACICD010000003">
    <property type="protein sequence ID" value="MBB3771254.1"/>
    <property type="molecule type" value="Genomic_DNA"/>
</dbReference>
<evidence type="ECO:0000256" key="6">
    <source>
        <dbReference type="ARBA" id="ARBA00022989"/>
    </source>
</evidence>
<dbReference type="RefSeq" id="WP_343056088.1">
    <property type="nucleotide sequence ID" value="NZ_JACICD010000003.1"/>
</dbReference>
<evidence type="ECO:0000256" key="8">
    <source>
        <dbReference type="SAM" id="Phobius"/>
    </source>
</evidence>
<evidence type="ECO:0000313" key="9">
    <source>
        <dbReference type="EMBL" id="MBB3771254.1"/>
    </source>
</evidence>
<keyword evidence="4 9" id="KW-0808">Transferase</keyword>
<comment type="subcellular location">
    <subcellularLocation>
        <location evidence="1">Cell membrane</location>
        <topology evidence="1">Multi-pass membrane protein</topology>
    </subcellularLocation>
</comment>
<name>A0A839Z3H0_9HYPH</name>
<dbReference type="AlphaFoldDB" id="A0A839Z3H0"/>
<keyword evidence="10" id="KW-1185">Reference proteome</keyword>
<dbReference type="PANTHER" id="PTHR33908">
    <property type="entry name" value="MANNOSYLTRANSFERASE YKCB-RELATED"/>
    <property type="match status" value="1"/>
</dbReference>
<feature type="transmembrane region" description="Helical" evidence="8">
    <location>
        <begin position="109"/>
        <end position="131"/>
    </location>
</feature>
<sequence length="574" mass="61749">MRRNGLRIASHIVALFDACATSTRRACLFLTLVSLLAFLPGFFALPVLDRDEARFALISRQMVETGDLTDVRLGLEGQRTRPFGLYWLQSALVAGAQAVGMPDAARSIWLYRLPSLLLAIASVLLSYWAALGFVGRRAALLAGLLLATSASVGVIARLAVPDAAMLAAAAAMIGAIGRLYVRETPVLAAGTADPSATRRLVALFWAALAFAFLFKGLFALVYPALALTALVALDRSLRLPRLLARFPLGIVLLLAMGAIWYYLRHFAGPTDGLTTRFVVGWVAPAFTGIGAPPGAFLLMFWALFWPAAPLVALAVPIIWKARRLRGVRSLLVWILPVWFLLELLPTKFPAHLVPTFPAIAILVGLAVEKGALALANARLARILWLWPLLGAIIAISSLLVLAVLDRTTSLLAWPLLLAGLFALITAASAVREYGVEKATLLALAGTLVSGFGVVDLVIPKMESLWLSRRMAAVVEGEACAAGAASLAVGTAGYNEASLMFELPGRTWLLDGGSAADFLKEGGCRLVFVESRQEARFVRRAEAIGLRIERRADIRGYEYTNGRRVRISLYRNSGG</sequence>
<dbReference type="InterPro" id="IPR050297">
    <property type="entry name" value="LipidA_mod_glycosyltrf_83"/>
</dbReference>
<feature type="transmembrane region" description="Helical" evidence="8">
    <location>
        <begin position="275"/>
        <end position="292"/>
    </location>
</feature>
<organism evidence="9 10">
    <name type="scientific">Ancylobacter tetraedralis</name>
    <dbReference type="NCBI Taxonomy" id="217068"/>
    <lineage>
        <taxon>Bacteria</taxon>
        <taxon>Pseudomonadati</taxon>
        <taxon>Pseudomonadota</taxon>
        <taxon>Alphaproteobacteria</taxon>
        <taxon>Hyphomicrobiales</taxon>
        <taxon>Xanthobacteraceae</taxon>
        <taxon>Ancylobacter</taxon>
    </lineage>
</organism>
<dbReference type="GO" id="GO:0010041">
    <property type="term" value="P:response to iron(III) ion"/>
    <property type="evidence" value="ECO:0007669"/>
    <property type="project" value="TreeGrafter"/>
</dbReference>
<feature type="transmembrane region" description="Helical" evidence="8">
    <location>
        <begin position="298"/>
        <end position="319"/>
    </location>
</feature>
<evidence type="ECO:0000256" key="3">
    <source>
        <dbReference type="ARBA" id="ARBA00022676"/>
    </source>
</evidence>
<feature type="transmembrane region" description="Helical" evidence="8">
    <location>
        <begin position="202"/>
        <end position="222"/>
    </location>
</feature>
<dbReference type="GO" id="GO:0005886">
    <property type="term" value="C:plasma membrane"/>
    <property type="evidence" value="ECO:0007669"/>
    <property type="project" value="UniProtKB-SubCell"/>
</dbReference>
<protein>
    <submittedName>
        <fullName evidence="9">4-amino-4-deoxy-L-arabinose transferase-like glycosyltransferase</fullName>
    </submittedName>
</protein>
<feature type="transmembrane region" description="Helical" evidence="8">
    <location>
        <begin position="410"/>
        <end position="431"/>
    </location>
</feature>
<dbReference type="Proteomes" id="UP000533469">
    <property type="component" value="Unassembled WGS sequence"/>
</dbReference>
<dbReference type="GO" id="GO:0009103">
    <property type="term" value="P:lipopolysaccharide biosynthetic process"/>
    <property type="evidence" value="ECO:0007669"/>
    <property type="project" value="TreeGrafter"/>
</dbReference>
<evidence type="ECO:0000256" key="4">
    <source>
        <dbReference type="ARBA" id="ARBA00022679"/>
    </source>
</evidence>
<feature type="transmembrane region" description="Helical" evidence="8">
    <location>
        <begin position="26"/>
        <end position="48"/>
    </location>
</feature>
<feature type="transmembrane region" description="Helical" evidence="8">
    <location>
        <begin position="356"/>
        <end position="375"/>
    </location>
</feature>
<evidence type="ECO:0000313" key="10">
    <source>
        <dbReference type="Proteomes" id="UP000533469"/>
    </source>
</evidence>
<feature type="transmembrane region" description="Helical" evidence="8">
    <location>
        <begin position="326"/>
        <end position="344"/>
    </location>
</feature>
<evidence type="ECO:0000256" key="2">
    <source>
        <dbReference type="ARBA" id="ARBA00022475"/>
    </source>
</evidence>
<keyword evidence="2" id="KW-1003">Cell membrane</keyword>
<feature type="transmembrane region" description="Helical" evidence="8">
    <location>
        <begin position="164"/>
        <end position="181"/>
    </location>
</feature>
<feature type="transmembrane region" description="Helical" evidence="8">
    <location>
        <begin position="438"/>
        <end position="458"/>
    </location>
</feature>
<feature type="transmembrane region" description="Helical" evidence="8">
    <location>
        <begin position="242"/>
        <end position="263"/>
    </location>
</feature>
<proteinExistence type="predicted"/>
<dbReference type="PANTHER" id="PTHR33908:SF3">
    <property type="entry name" value="UNDECAPRENYL PHOSPHATE-ALPHA-4-AMINO-4-DEOXY-L-ARABINOSE ARABINOSYL TRANSFERASE"/>
    <property type="match status" value="1"/>
</dbReference>